<dbReference type="EMBL" id="OU503036">
    <property type="protein sequence ID" value="CAI9754379.1"/>
    <property type="molecule type" value="Genomic_DNA"/>
</dbReference>
<dbReference type="AlphaFoldDB" id="A0AAD1YN38"/>
<organism evidence="1 2">
    <name type="scientific">Fraxinus pennsylvanica</name>
    <dbReference type="NCBI Taxonomy" id="56036"/>
    <lineage>
        <taxon>Eukaryota</taxon>
        <taxon>Viridiplantae</taxon>
        <taxon>Streptophyta</taxon>
        <taxon>Embryophyta</taxon>
        <taxon>Tracheophyta</taxon>
        <taxon>Spermatophyta</taxon>
        <taxon>Magnoliopsida</taxon>
        <taxon>eudicotyledons</taxon>
        <taxon>Gunneridae</taxon>
        <taxon>Pentapetalae</taxon>
        <taxon>asterids</taxon>
        <taxon>lamiids</taxon>
        <taxon>Lamiales</taxon>
        <taxon>Oleaceae</taxon>
        <taxon>Oleeae</taxon>
        <taxon>Fraxinus</taxon>
    </lineage>
</organism>
<evidence type="ECO:0000313" key="2">
    <source>
        <dbReference type="Proteomes" id="UP000834106"/>
    </source>
</evidence>
<reference evidence="1" key="1">
    <citation type="submission" date="2023-05" db="EMBL/GenBank/DDBJ databases">
        <authorList>
            <person name="Huff M."/>
        </authorList>
    </citation>
    <scope>NUCLEOTIDE SEQUENCE</scope>
</reference>
<protein>
    <submittedName>
        <fullName evidence="1">Uncharacterized protein</fullName>
    </submittedName>
</protein>
<keyword evidence="2" id="KW-1185">Reference proteome</keyword>
<name>A0AAD1YN38_9LAMI</name>
<dbReference type="Proteomes" id="UP000834106">
    <property type="component" value="Chromosome 1"/>
</dbReference>
<gene>
    <name evidence="1" type="ORF">FPE_LOCUS1810</name>
</gene>
<dbReference type="Gene3D" id="1.10.510.10">
    <property type="entry name" value="Transferase(Phosphotransferase) domain 1"/>
    <property type="match status" value="1"/>
</dbReference>
<accession>A0AAD1YN38</accession>
<proteinExistence type="predicted"/>
<evidence type="ECO:0000313" key="1">
    <source>
        <dbReference type="EMBL" id="CAI9754379.1"/>
    </source>
</evidence>
<sequence>MSGRRVLDATESSRILITDWVWGFMKSGKIEEIFHESIRREGPKGVMERFVRVGILCAHVMVALRPTIADALKMLEGDIDIPQLPDRPLPLSHESFRSAIPYNVTWSSSRYSVFNSLTSEAKSRISSNENQIQQKF</sequence>